<accession>A0A8J7KI94</accession>
<keyword evidence="1" id="KW-0732">Signal</keyword>
<dbReference type="EMBL" id="JADOUF010000001">
    <property type="protein sequence ID" value="MBG6135934.1"/>
    <property type="molecule type" value="Genomic_DNA"/>
</dbReference>
<protein>
    <submittedName>
        <fullName evidence="2">Uncharacterized protein</fullName>
    </submittedName>
</protein>
<dbReference type="Proteomes" id="UP000622552">
    <property type="component" value="Unassembled WGS sequence"/>
</dbReference>
<sequence>MLRKILVLAVIAGAALTTVPLHAAAVQANDRSVVALECERPWEERCSPDWPLW</sequence>
<organism evidence="2 3">
    <name type="scientific">Longispora fulva</name>
    <dbReference type="NCBI Taxonomy" id="619741"/>
    <lineage>
        <taxon>Bacteria</taxon>
        <taxon>Bacillati</taxon>
        <taxon>Actinomycetota</taxon>
        <taxon>Actinomycetes</taxon>
        <taxon>Micromonosporales</taxon>
        <taxon>Micromonosporaceae</taxon>
        <taxon>Longispora</taxon>
    </lineage>
</organism>
<feature type="chain" id="PRO_5035176015" evidence="1">
    <location>
        <begin position="24"/>
        <end position="53"/>
    </location>
</feature>
<feature type="signal peptide" evidence="1">
    <location>
        <begin position="1"/>
        <end position="23"/>
    </location>
</feature>
<evidence type="ECO:0000313" key="2">
    <source>
        <dbReference type="EMBL" id="MBG6135934.1"/>
    </source>
</evidence>
<dbReference type="RefSeq" id="WP_197002983.1">
    <property type="nucleotide sequence ID" value="NZ_BONS01000001.1"/>
</dbReference>
<gene>
    <name evidence="2" type="ORF">IW245_002128</name>
</gene>
<evidence type="ECO:0000256" key="1">
    <source>
        <dbReference type="SAM" id="SignalP"/>
    </source>
</evidence>
<comment type="caution">
    <text evidence="2">The sequence shown here is derived from an EMBL/GenBank/DDBJ whole genome shotgun (WGS) entry which is preliminary data.</text>
</comment>
<evidence type="ECO:0000313" key="3">
    <source>
        <dbReference type="Proteomes" id="UP000622552"/>
    </source>
</evidence>
<dbReference type="AlphaFoldDB" id="A0A8J7KI94"/>
<keyword evidence="3" id="KW-1185">Reference proteome</keyword>
<proteinExistence type="predicted"/>
<reference evidence="2" key="1">
    <citation type="submission" date="2020-11" db="EMBL/GenBank/DDBJ databases">
        <title>Sequencing the genomes of 1000 actinobacteria strains.</title>
        <authorList>
            <person name="Klenk H.-P."/>
        </authorList>
    </citation>
    <scope>NUCLEOTIDE SEQUENCE</scope>
    <source>
        <strain evidence="2">DSM 45356</strain>
    </source>
</reference>
<name>A0A8J7KI94_9ACTN</name>